<comment type="subcellular location">
    <subcellularLocation>
        <location evidence="1 10">Cytoplasm</location>
    </subcellularLocation>
</comment>
<dbReference type="InterPro" id="IPR011006">
    <property type="entry name" value="CheY-like_superfamily"/>
</dbReference>
<dbReference type="InterPro" id="IPR051271">
    <property type="entry name" value="2C-system_Tx_regulators"/>
</dbReference>
<name>A0A1G5RWJ9_9FIRM</name>
<dbReference type="Pfam" id="PF00072">
    <property type="entry name" value="Response_reg"/>
    <property type="match status" value="1"/>
</dbReference>
<comment type="function">
    <text evidence="9">May play the central regulatory role in sporulation. It may be an element of the effector pathway responsible for the activation of sporulation genes in response to nutritional stress. Spo0A may act in concert with spo0H (a sigma factor) to control the expression of some genes that are critical to the sporulation process.</text>
</comment>
<dbReference type="EMBL" id="FMWL01000004">
    <property type="protein sequence ID" value="SCZ78426.1"/>
    <property type="molecule type" value="Genomic_DNA"/>
</dbReference>
<keyword evidence="7 10" id="KW-0010">Activator</keyword>
<dbReference type="CDD" id="cd19925">
    <property type="entry name" value="REC_citrate_TCS"/>
    <property type="match status" value="1"/>
</dbReference>
<organism evidence="13 14">
    <name type="scientific">Acidaminobacter hydrogenoformans DSM 2784</name>
    <dbReference type="NCBI Taxonomy" id="1120920"/>
    <lineage>
        <taxon>Bacteria</taxon>
        <taxon>Bacillati</taxon>
        <taxon>Bacillota</taxon>
        <taxon>Clostridia</taxon>
        <taxon>Peptostreptococcales</taxon>
        <taxon>Acidaminobacteraceae</taxon>
        <taxon>Acidaminobacter</taxon>
    </lineage>
</organism>
<evidence type="ECO:0000256" key="3">
    <source>
        <dbReference type="ARBA" id="ARBA00022553"/>
    </source>
</evidence>
<dbReference type="SMART" id="SM00448">
    <property type="entry name" value="REC"/>
    <property type="match status" value="1"/>
</dbReference>
<dbReference type="RefSeq" id="WP_092590045.1">
    <property type="nucleotide sequence ID" value="NZ_FMWL01000004.1"/>
</dbReference>
<dbReference type="STRING" id="1120920.SAMN03080599_01260"/>
<evidence type="ECO:0000313" key="14">
    <source>
        <dbReference type="Proteomes" id="UP000199208"/>
    </source>
</evidence>
<dbReference type="PANTHER" id="PTHR45526:SF1">
    <property type="entry name" value="TRANSCRIPTIONAL REGULATORY PROTEIN DCUR-RELATED"/>
    <property type="match status" value="1"/>
</dbReference>
<keyword evidence="3 11" id="KW-0597">Phosphoprotein</keyword>
<evidence type="ECO:0000256" key="4">
    <source>
        <dbReference type="ARBA" id="ARBA00023012"/>
    </source>
</evidence>
<dbReference type="SUPFAM" id="SSF52172">
    <property type="entry name" value="CheY-like"/>
    <property type="match status" value="1"/>
</dbReference>
<evidence type="ECO:0000256" key="5">
    <source>
        <dbReference type="ARBA" id="ARBA00023015"/>
    </source>
</evidence>
<evidence type="ECO:0000256" key="6">
    <source>
        <dbReference type="ARBA" id="ARBA00023125"/>
    </source>
</evidence>
<keyword evidence="6 10" id="KW-0238">DNA-binding</keyword>
<evidence type="ECO:0000256" key="7">
    <source>
        <dbReference type="ARBA" id="ARBA00023159"/>
    </source>
</evidence>
<dbReference type="GO" id="GO:0005737">
    <property type="term" value="C:cytoplasm"/>
    <property type="evidence" value="ECO:0007669"/>
    <property type="project" value="UniProtKB-SubCell"/>
</dbReference>
<evidence type="ECO:0000256" key="1">
    <source>
        <dbReference type="ARBA" id="ARBA00004496"/>
    </source>
</evidence>
<keyword evidence="2 10" id="KW-0963">Cytoplasm</keyword>
<dbReference type="AlphaFoldDB" id="A0A1G5RWJ9"/>
<dbReference type="PANTHER" id="PTHR45526">
    <property type="entry name" value="TRANSCRIPTIONAL REGULATORY PROTEIN DPIA"/>
    <property type="match status" value="1"/>
</dbReference>
<dbReference type="InterPro" id="IPR001789">
    <property type="entry name" value="Sig_transdc_resp-reg_receiver"/>
</dbReference>
<evidence type="ECO:0000259" key="12">
    <source>
        <dbReference type="PROSITE" id="PS50110"/>
    </source>
</evidence>
<evidence type="ECO:0000256" key="11">
    <source>
        <dbReference type="PROSITE-ProRule" id="PRU00169"/>
    </source>
</evidence>
<accession>A0A1G5RWJ9</accession>
<feature type="domain" description="Response regulatory" evidence="12">
    <location>
        <begin position="3"/>
        <end position="129"/>
    </location>
</feature>
<dbReference type="PIRSF" id="PIRSF006171">
    <property type="entry name" value="RR_citrat_malat"/>
    <property type="match status" value="1"/>
</dbReference>
<dbReference type="OrthoDB" id="9759232at2"/>
<dbReference type="Proteomes" id="UP000199208">
    <property type="component" value="Unassembled WGS sequence"/>
</dbReference>
<dbReference type="Gene3D" id="3.40.50.2300">
    <property type="match status" value="1"/>
</dbReference>
<proteinExistence type="predicted"/>
<keyword evidence="8 10" id="KW-0804">Transcription</keyword>
<feature type="modified residue" description="4-aspartylphosphate" evidence="11">
    <location>
        <position position="64"/>
    </location>
</feature>
<gene>
    <name evidence="13" type="ORF">SAMN03080599_01260</name>
</gene>
<dbReference type="InterPro" id="IPR024187">
    <property type="entry name" value="Sig_transdc_resp-reg_cit/mal"/>
</dbReference>
<dbReference type="GO" id="GO:0000156">
    <property type="term" value="F:phosphorelay response regulator activity"/>
    <property type="evidence" value="ECO:0007669"/>
    <property type="project" value="TreeGrafter"/>
</dbReference>
<dbReference type="PROSITE" id="PS50110">
    <property type="entry name" value="RESPONSE_REGULATORY"/>
    <property type="match status" value="1"/>
</dbReference>
<evidence type="ECO:0000313" key="13">
    <source>
        <dbReference type="EMBL" id="SCZ78426.1"/>
    </source>
</evidence>
<keyword evidence="4 10" id="KW-0902">Two-component regulatory system</keyword>
<evidence type="ECO:0000256" key="9">
    <source>
        <dbReference type="ARBA" id="ARBA00024867"/>
    </source>
</evidence>
<dbReference type="GO" id="GO:0003700">
    <property type="term" value="F:DNA-binding transcription factor activity"/>
    <property type="evidence" value="ECO:0007669"/>
    <property type="project" value="InterPro"/>
</dbReference>
<evidence type="ECO:0000256" key="8">
    <source>
        <dbReference type="ARBA" id="ARBA00023163"/>
    </source>
</evidence>
<evidence type="ECO:0000256" key="2">
    <source>
        <dbReference type="ARBA" id="ARBA00022490"/>
    </source>
</evidence>
<keyword evidence="14" id="KW-1185">Reference proteome</keyword>
<evidence type="ECO:0000256" key="10">
    <source>
        <dbReference type="PIRNR" id="PIRNR006171"/>
    </source>
</evidence>
<keyword evidence="5 10" id="KW-0805">Transcription regulation</keyword>
<protein>
    <recommendedName>
        <fullName evidence="10">Transcriptional regulatory protein</fullName>
    </recommendedName>
</protein>
<sequence length="250" mass="27733">MIKVLLVEDDPMVAELNRSYVSSVEGFTVVGSVRSGEEALAFIGGQTSSDVGGQTPSVDLILLDLYMPGMQGLTLLSEIRTQGLSADVILVTAASDTPSIREALRLGAVDYLIKPFEYERLKRALLGYKEKSALLKQRQSVSQEELDQFLREKNVNAVKTRSLPKGLDRSTLKRVYEALLAYPMKDFSAEEVAKTIGITRVSVRKYLEFLNEIKAIQMNVIYGAIGRPVHRFELLPGFEVTVGPYLEDGR</sequence>
<dbReference type="GO" id="GO:0003677">
    <property type="term" value="F:DNA binding"/>
    <property type="evidence" value="ECO:0007669"/>
    <property type="project" value="UniProtKB-KW"/>
</dbReference>
<reference evidence="13 14" key="1">
    <citation type="submission" date="2016-10" db="EMBL/GenBank/DDBJ databases">
        <authorList>
            <person name="de Groot N.N."/>
        </authorList>
    </citation>
    <scope>NUCLEOTIDE SEQUENCE [LARGE SCALE GENOMIC DNA]</scope>
    <source>
        <strain evidence="13 14">DSM 2784</strain>
    </source>
</reference>